<evidence type="ECO:0000313" key="2">
    <source>
        <dbReference type="EMBL" id="SDU92776.1"/>
    </source>
</evidence>
<dbReference type="STRING" id="546874.SAMN04488544_2101"/>
<evidence type="ECO:0000313" key="3">
    <source>
        <dbReference type="Proteomes" id="UP000198825"/>
    </source>
</evidence>
<reference evidence="3" key="1">
    <citation type="submission" date="2016-10" db="EMBL/GenBank/DDBJ databases">
        <authorList>
            <person name="Varghese N."/>
            <person name="Submissions S."/>
        </authorList>
    </citation>
    <scope>NUCLEOTIDE SEQUENCE [LARGE SCALE GENOMIC DNA]</scope>
    <source>
        <strain evidence="3">DSM 21743</strain>
    </source>
</reference>
<proteinExistence type="predicted"/>
<keyword evidence="3" id="KW-1185">Reference proteome</keyword>
<organism evidence="2 3">
    <name type="scientific">Microlunatus sagamiharensis</name>
    <dbReference type="NCBI Taxonomy" id="546874"/>
    <lineage>
        <taxon>Bacteria</taxon>
        <taxon>Bacillati</taxon>
        <taxon>Actinomycetota</taxon>
        <taxon>Actinomycetes</taxon>
        <taxon>Propionibacteriales</taxon>
        <taxon>Propionibacteriaceae</taxon>
        <taxon>Microlunatus</taxon>
    </lineage>
</organism>
<dbReference type="RefSeq" id="WP_091074363.1">
    <property type="nucleotide sequence ID" value="NZ_LT629799.1"/>
</dbReference>
<name>A0A1H2MJV3_9ACTN</name>
<feature type="compositionally biased region" description="Basic and acidic residues" evidence="1">
    <location>
        <begin position="48"/>
        <end position="57"/>
    </location>
</feature>
<dbReference type="AlphaFoldDB" id="A0A1H2MJV3"/>
<feature type="compositionally biased region" description="Low complexity" evidence="1">
    <location>
        <begin position="25"/>
        <end position="45"/>
    </location>
</feature>
<accession>A0A1H2MJV3</accession>
<dbReference type="Proteomes" id="UP000198825">
    <property type="component" value="Chromosome I"/>
</dbReference>
<feature type="region of interest" description="Disordered" evidence="1">
    <location>
        <begin position="1"/>
        <end position="82"/>
    </location>
</feature>
<sequence length="82" mass="8067">MSESSPEADRVDESAFGAGGESSIDADVAASGADGTDTGGVADSSDSADERVADSHAADVAAGYDDEDEAPVLDTTGEDGRL</sequence>
<gene>
    <name evidence="2" type="ORF">SAMN04488544_2101</name>
</gene>
<evidence type="ECO:0000256" key="1">
    <source>
        <dbReference type="SAM" id="MobiDB-lite"/>
    </source>
</evidence>
<protein>
    <submittedName>
        <fullName evidence="2">Uncharacterized protein</fullName>
    </submittedName>
</protein>
<dbReference type="EMBL" id="LT629799">
    <property type="protein sequence ID" value="SDU92776.1"/>
    <property type="molecule type" value="Genomic_DNA"/>
</dbReference>